<accession>A0A917BQ22</accession>
<proteinExistence type="predicted"/>
<keyword evidence="2" id="KW-1185">Reference proteome</keyword>
<comment type="caution">
    <text evidence="1">The sequence shown here is derived from an EMBL/GenBank/DDBJ whole genome shotgun (WGS) entry which is preliminary data.</text>
</comment>
<dbReference type="RefSeq" id="WP_188780262.1">
    <property type="nucleotide sequence ID" value="NZ_BMKQ01000001.1"/>
</dbReference>
<sequence length="348" mass="37922">MIVFATLDHAAPAGGIRVVYAMVEALERAGVDAAVWHASDGFRATWFDSDARVVSGAERRLEPGDVLVMPEIGGARHHHLTRHARVVVLNQRHSYTVEPGLAASDPSAYPGWPNCVAVVSTSEAITRFVEALVADRIPVERATVLVDDDFFLDQPKQRLVTCVESRRPGDVAALGHLLARSPHLPEGWRFQVVGGLGKTELARVLAETAVYVSTADHDGFSLMGAEALAAGCDVVGFHGDGAREYLRPEFSTVVDDPDLVGLRDAVVAAAREFDEDQETYRRRRAAGRAFVRDHYAADVFAARTVEVFADLVDRGVGQDRAVTVRHMYAGPTRAQRIRAAGRRVVRRG</sequence>
<dbReference type="SUPFAM" id="SSF53756">
    <property type="entry name" value="UDP-Glycosyltransferase/glycogen phosphorylase"/>
    <property type="match status" value="1"/>
</dbReference>
<dbReference type="Proteomes" id="UP000649179">
    <property type="component" value="Unassembled WGS sequence"/>
</dbReference>
<reference evidence="1" key="1">
    <citation type="journal article" date="2014" name="Int. J. Syst. Evol. Microbiol.">
        <title>Complete genome sequence of Corynebacterium casei LMG S-19264T (=DSM 44701T), isolated from a smear-ripened cheese.</title>
        <authorList>
            <consortium name="US DOE Joint Genome Institute (JGI-PGF)"/>
            <person name="Walter F."/>
            <person name="Albersmeier A."/>
            <person name="Kalinowski J."/>
            <person name="Ruckert C."/>
        </authorList>
    </citation>
    <scope>NUCLEOTIDE SEQUENCE</scope>
    <source>
        <strain evidence="1">CGMCC 1.16067</strain>
    </source>
</reference>
<gene>
    <name evidence="1" type="ORF">GCM10011519_27190</name>
</gene>
<evidence type="ECO:0000313" key="1">
    <source>
        <dbReference type="EMBL" id="GGF51736.1"/>
    </source>
</evidence>
<name>A0A917BQ22_9ACTN</name>
<evidence type="ECO:0000313" key="2">
    <source>
        <dbReference type="Proteomes" id="UP000649179"/>
    </source>
</evidence>
<dbReference type="EMBL" id="BMKQ01000001">
    <property type="protein sequence ID" value="GGF51736.1"/>
    <property type="molecule type" value="Genomic_DNA"/>
</dbReference>
<reference evidence="1" key="2">
    <citation type="submission" date="2020-09" db="EMBL/GenBank/DDBJ databases">
        <authorList>
            <person name="Sun Q."/>
            <person name="Zhou Y."/>
        </authorList>
    </citation>
    <scope>NUCLEOTIDE SEQUENCE</scope>
    <source>
        <strain evidence="1">CGMCC 1.16067</strain>
    </source>
</reference>
<dbReference type="AlphaFoldDB" id="A0A917BQ22"/>
<evidence type="ECO:0008006" key="3">
    <source>
        <dbReference type="Google" id="ProtNLM"/>
    </source>
</evidence>
<dbReference type="Gene3D" id="3.40.50.2000">
    <property type="entry name" value="Glycogen Phosphorylase B"/>
    <property type="match status" value="1"/>
</dbReference>
<organism evidence="1 2">
    <name type="scientific">Marmoricola endophyticus</name>
    <dbReference type="NCBI Taxonomy" id="2040280"/>
    <lineage>
        <taxon>Bacteria</taxon>
        <taxon>Bacillati</taxon>
        <taxon>Actinomycetota</taxon>
        <taxon>Actinomycetes</taxon>
        <taxon>Propionibacteriales</taxon>
        <taxon>Nocardioidaceae</taxon>
        <taxon>Marmoricola</taxon>
    </lineage>
</organism>
<protein>
    <recommendedName>
        <fullName evidence="3">Glycosyltransferase</fullName>
    </recommendedName>
</protein>